<evidence type="ECO:0000256" key="4">
    <source>
        <dbReference type="ARBA" id="ARBA00022679"/>
    </source>
</evidence>
<dbReference type="InterPro" id="IPR013217">
    <property type="entry name" value="Methyltransf_12"/>
</dbReference>
<dbReference type="SUPFAM" id="SSF52777">
    <property type="entry name" value="CoA-dependent acyltransferases"/>
    <property type="match status" value="2"/>
</dbReference>
<dbReference type="PROSITE" id="PS52019">
    <property type="entry name" value="PKS_MFAS_DH"/>
    <property type="match status" value="1"/>
</dbReference>
<dbReference type="Pfam" id="PF08659">
    <property type="entry name" value="KR"/>
    <property type="match status" value="1"/>
</dbReference>
<dbReference type="Pfam" id="PF00698">
    <property type="entry name" value="Acyl_transf_1"/>
    <property type="match status" value="1"/>
</dbReference>
<keyword evidence="12" id="KW-1185">Reference proteome</keyword>
<dbReference type="FunFam" id="3.40.47.10:FF:000019">
    <property type="entry name" value="Polyketide synthase type I"/>
    <property type="match status" value="1"/>
</dbReference>
<dbReference type="OrthoDB" id="329835at2759"/>
<dbReference type="Pfam" id="PF00109">
    <property type="entry name" value="ketoacyl-synt"/>
    <property type="match status" value="1"/>
</dbReference>
<dbReference type="InterPro" id="IPR020807">
    <property type="entry name" value="PKS_DH"/>
</dbReference>
<dbReference type="Pfam" id="PF14765">
    <property type="entry name" value="PS-DH"/>
    <property type="match status" value="1"/>
</dbReference>
<dbReference type="InterPro" id="IPR036291">
    <property type="entry name" value="NAD(P)-bd_dom_sf"/>
</dbReference>
<dbReference type="InterPro" id="IPR029063">
    <property type="entry name" value="SAM-dependent_MTases_sf"/>
</dbReference>
<keyword evidence="5" id="KW-0511">Multifunctional enzyme</keyword>
<dbReference type="SMART" id="SM00826">
    <property type="entry name" value="PKS_DH"/>
    <property type="match status" value="1"/>
</dbReference>
<dbReference type="InterPro" id="IPR014030">
    <property type="entry name" value="Ketoacyl_synth_N"/>
</dbReference>
<evidence type="ECO:0000259" key="9">
    <source>
        <dbReference type="PROSITE" id="PS52004"/>
    </source>
</evidence>
<dbReference type="InterPro" id="IPR001242">
    <property type="entry name" value="Condensation_dom"/>
</dbReference>
<dbReference type="Pfam" id="PF21089">
    <property type="entry name" value="PKS_DH_N"/>
    <property type="match status" value="1"/>
</dbReference>
<dbReference type="CDD" id="cd19532">
    <property type="entry name" value="C_PKS-NRPS"/>
    <property type="match status" value="1"/>
</dbReference>
<dbReference type="Pfam" id="PF00668">
    <property type="entry name" value="Condensation"/>
    <property type="match status" value="1"/>
</dbReference>
<dbReference type="InterPro" id="IPR049900">
    <property type="entry name" value="PKS_mFAS_DH"/>
</dbReference>
<dbReference type="InterPro" id="IPR016039">
    <property type="entry name" value="Thiolase-like"/>
</dbReference>
<dbReference type="InterPro" id="IPR020806">
    <property type="entry name" value="PKS_PP-bd"/>
</dbReference>
<keyword evidence="1" id="KW-0596">Phosphopantetheine</keyword>
<dbReference type="GO" id="GO:0004315">
    <property type="term" value="F:3-oxoacyl-[acyl-carrier-protein] synthase activity"/>
    <property type="evidence" value="ECO:0007669"/>
    <property type="project" value="InterPro"/>
</dbReference>
<dbReference type="PANTHER" id="PTHR43775">
    <property type="entry name" value="FATTY ACID SYNTHASE"/>
    <property type="match status" value="1"/>
</dbReference>
<dbReference type="Pfam" id="PF02801">
    <property type="entry name" value="Ketoacyl-synt_C"/>
    <property type="match status" value="1"/>
</dbReference>
<dbReference type="GO" id="GO:0009403">
    <property type="term" value="P:toxin biosynthetic process"/>
    <property type="evidence" value="ECO:0007669"/>
    <property type="project" value="UniProtKB-ARBA"/>
</dbReference>
<dbReference type="Gene3D" id="3.10.129.110">
    <property type="entry name" value="Polyketide synthase dehydratase"/>
    <property type="match status" value="1"/>
</dbReference>
<dbReference type="Pfam" id="PF16197">
    <property type="entry name" value="KAsynt_C_assoc"/>
    <property type="match status" value="1"/>
</dbReference>
<dbReference type="PROSITE" id="PS50075">
    <property type="entry name" value="CARRIER"/>
    <property type="match status" value="1"/>
</dbReference>
<keyword evidence="3" id="KW-0489">Methyltransferase</keyword>
<dbReference type="InterPro" id="IPR016036">
    <property type="entry name" value="Malonyl_transacylase_ACP-bd"/>
</dbReference>
<dbReference type="InterPro" id="IPR001227">
    <property type="entry name" value="Ac_transferase_dom_sf"/>
</dbReference>
<evidence type="ECO:0000256" key="7">
    <source>
        <dbReference type="SAM" id="MobiDB-lite"/>
    </source>
</evidence>
<evidence type="ECO:0000256" key="5">
    <source>
        <dbReference type="ARBA" id="ARBA00023268"/>
    </source>
</evidence>
<feature type="domain" description="PKS/mFAS DH" evidence="10">
    <location>
        <begin position="939"/>
        <end position="1241"/>
    </location>
</feature>
<dbReference type="Pfam" id="PF00550">
    <property type="entry name" value="PP-binding"/>
    <property type="match status" value="1"/>
</dbReference>
<dbReference type="SUPFAM" id="SSF53901">
    <property type="entry name" value="Thiolase-like"/>
    <property type="match status" value="1"/>
</dbReference>
<dbReference type="PROSITE" id="PS52004">
    <property type="entry name" value="KS3_2"/>
    <property type="match status" value="1"/>
</dbReference>
<dbReference type="STRING" id="576137.A0A1L7XYJ9"/>
<keyword evidence="4" id="KW-0808">Transferase</keyword>
<dbReference type="SMART" id="SM00822">
    <property type="entry name" value="PKS_KR"/>
    <property type="match status" value="1"/>
</dbReference>
<dbReference type="InterPro" id="IPR042104">
    <property type="entry name" value="PKS_dehydratase_sf"/>
</dbReference>
<dbReference type="Gene3D" id="3.40.366.10">
    <property type="entry name" value="Malonyl-Coenzyme A Acyl Carrier Protein, domain 2"/>
    <property type="match status" value="1"/>
</dbReference>
<keyword evidence="2" id="KW-0597">Phosphoprotein</keyword>
<dbReference type="SUPFAM" id="SSF53335">
    <property type="entry name" value="S-adenosyl-L-methionine-dependent methyltransferases"/>
    <property type="match status" value="1"/>
</dbReference>
<organism evidence="11 12">
    <name type="scientific">Phialocephala subalpina</name>
    <dbReference type="NCBI Taxonomy" id="576137"/>
    <lineage>
        <taxon>Eukaryota</taxon>
        <taxon>Fungi</taxon>
        <taxon>Dikarya</taxon>
        <taxon>Ascomycota</taxon>
        <taxon>Pezizomycotina</taxon>
        <taxon>Leotiomycetes</taxon>
        <taxon>Helotiales</taxon>
        <taxon>Mollisiaceae</taxon>
        <taxon>Phialocephala</taxon>
        <taxon>Phialocephala fortinii species complex</taxon>
    </lineage>
</organism>
<dbReference type="InterPro" id="IPR014043">
    <property type="entry name" value="Acyl_transferase_dom"/>
</dbReference>
<dbReference type="GO" id="GO:0006633">
    <property type="term" value="P:fatty acid biosynthetic process"/>
    <property type="evidence" value="ECO:0007669"/>
    <property type="project" value="InterPro"/>
</dbReference>
<dbReference type="InterPro" id="IPR013968">
    <property type="entry name" value="PKS_KR"/>
</dbReference>
<dbReference type="Gene3D" id="3.30.559.30">
    <property type="entry name" value="Nonribosomal peptide synthetase, condensation domain"/>
    <property type="match status" value="1"/>
</dbReference>
<dbReference type="SUPFAM" id="SSF47336">
    <property type="entry name" value="ACP-like"/>
    <property type="match status" value="1"/>
</dbReference>
<accession>A0A1L7XYJ9</accession>
<dbReference type="InterPro" id="IPR032821">
    <property type="entry name" value="PKS_assoc"/>
</dbReference>
<evidence type="ECO:0000256" key="6">
    <source>
        <dbReference type="PROSITE-ProRule" id="PRU01363"/>
    </source>
</evidence>
<dbReference type="InterPro" id="IPR050091">
    <property type="entry name" value="PKS_NRPS_Biosynth_Enz"/>
</dbReference>
<dbReference type="GO" id="GO:0004312">
    <property type="term" value="F:fatty acid synthase activity"/>
    <property type="evidence" value="ECO:0007669"/>
    <property type="project" value="TreeGrafter"/>
</dbReference>
<evidence type="ECO:0000313" key="12">
    <source>
        <dbReference type="Proteomes" id="UP000184330"/>
    </source>
</evidence>
<dbReference type="InterPro" id="IPR036736">
    <property type="entry name" value="ACP-like_sf"/>
</dbReference>
<dbReference type="PANTHER" id="PTHR43775:SF20">
    <property type="entry name" value="HYBRID PKS-NRPS SYNTHETASE APDA"/>
    <property type="match status" value="1"/>
</dbReference>
<dbReference type="Gene3D" id="3.40.50.150">
    <property type="entry name" value="Vaccinia Virus protein VP39"/>
    <property type="match status" value="1"/>
</dbReference>
<evidence type="ECO:0000313" key="11">
    <source>
        <dbReference type="EMBL" id="CZR70089.1"/>
    </source>
</evidence>
<dbReference type="InterPro" id="IPR049551">
    <property type="entry name" value="PKS_DH_C"/>
</dbReference>
<dbReference type="CDD" id="cd00833">
    <property type="entry name" value="PKS"/>
    <property type="match status" value="1"/>
</dbReference>
<dbReference type="Gene3D" id="3.40.50.720">
    <property type="entry name" value="NAD(P)-binding Rossmann-like Domain"/>
    <property type="match status" value="2"/>
</dbReference>
<feature type="domain" description="Ketosynthase family 3 (KS3)" evidence="9">
    <location>
        <begin position="4"/>
        <end position="444"/>
    </location>
</feature>
<name>A0A1L7XYJ9_9HELO</name>
<dbReference type="SUPFAM" id="SSF51735">
    <property type="entry name" value="NAD(P)-binding Rossmann-fold domains"/>
    <property type="match status" value="2"/>
</dbReference>
<evidence type="ECO:0000256" key="2">
    <source>
        <dbReference type="ARBA" id="ARBA00022553"/>
    </source>
</evidence>
<reference evidence="11 12" key="1">
    <citation type="submission" date="2016-03" db="EMBL/GenBank/DDBJ databases">
        <authorList>
            <person name="Ploux O."/>
        </authorList>
    </citation>
    <scope>NUCLEOTIDE SEQUENCE [LARGE SCALE GENOMIC DNA]</scope>
    <source>
        <strain evidence="11 12">UAMH 11012</strain>
    </source>
</reference>
<evidence type="ECO:0000256" key="3">
    <source>
        <dbReference type="ARBA" id="ARBA00022603"/>
    </source>
</evidence>
<feature type="region of interest" description="N-terminal hotdog fold" evidence="6">
    <location>
        <begin position="939"/>
        <end position="1073"/>
    </location>
</feature>
<dbReference type="GO" id="GO:0008168">
    <property type="term" value="F:methyltransferase activity"/>
    <property type="evidence" value="ECO:0007669"/>
    <property type="project" value="UniProtKB-KW"/>
</dbReference>
<feature type="region of interest" description="Disordered" evidence="7">
    <location>
        <begin position="2484"/>
        <end position="2512"/>
    </location>
</feature>
<evidence type="ECO:0000256" key="1">
    <source>
        <dbReference type="ARBA" id="ARBA00022450"/>
    </source>
</evidence>
<gene>
    <name evidence="11" type="ORF">PAC_19990</name>
</gene>
<dbReference type="InterPro" id="IPR016035">
    <property type="entry name" value="Acyl_Trfase/lysoPLipase"/>
</dbReference>
<dbReference type="InterPro" id="IPR020841">
    <property type="entry name" value="PKS_Beta-ketoAc_synthase_dom"/>
</dbReference>
<dbReference type="GO" id="GO:0032259">
    <property type="term" value="P:methylation"/>
    <property type="evidence" value="ECO:0007669"/>
    <property type="project" value="UniProtKB-KW"/>
</dbReference>
<dbReference type="SUPFAM" id="SSF52151">
    <property type="entry name" value="FabD/lysophospholipase-like"/>
    <property type="match status" value="1"/>
</dbReference>
<evidence type="ECO:0000259" key="10">
    <source>
        <dbReference type="PROSITE" id="PS52019"/>
    </source>
</evidence>
<protein>
    <submittedName>
        <fullName evidence="11">Probable Lovastatin nonaketide synthase</fullName>
    </submittedName>
</protein>
<dbReference type="InterPro" id="IPR049552">
    <property type="entry name" value="PKS_DH_N"/>
</dbReference>
<dbReference type="Gene3D" id="3.40.47.10">
    <property type="match status" value="1"/>
</dbReference>
<dbReference type="SUPFAM" id="SSF55048">
    <property type="entry name" value="Probable ACP-binding domain of malonyl-CoA ACP transacylase"/>
    <property type="match status" value="1"/>
</dbReference>
<sequence length="2970" mass="328727">MAPNEPIALIGSGCRFPGGVTSPSELWELLKHPRDVQEKIPSDRFDIDTFYHPDGSHHGRTNAPYAYLLKEDIKAFDAPFFNIQAAEAEAVDPAHRLLLETVYDSISGAGLRIQDLQGSSTAVYVGMMTHDYDMLVTGDLENIPMYAGTGVAQSIASNRLSYFFGWRGPSMTLDTACSSSLVAVHLAVQQLRSGESKMAVAAGANMILSPMSFVLESKLNMLSPTGRSRMWDSAADGYARGEGVCALVLKTLSQALQDGDHIECIIRETGVNQDGKTTGITMPSHVAQAELIRETYAKAGLDITKVEERPQFFEAHGTGTQAGDPQEANAIAEAFFGHKEHTGSDDDQNQILYVGSIKTVIGHTEGSAGIAGLMKASAAVQHGVIPPNMLFENLSPRVASFYNQGLRIVKEATPWPIIASGQPRRASVNSFGFGGTNAHAVVEEYQPDHSNTKPATANCILPLVISAKSERSLKSSLKKMLRFVEAELDFEIQDLAWTLLRKQSILPYRCALPARTKDAAVQHLKNAIEDTKFVTDFSTEVKGKPRILAVFTGQGAQWPGMLEALISNVPYARDVIVDLDNSLQSLPTEYRPSWTLLEQLMLKGEASNVASASFSQPLCCALQIVLVRLLVAAGFEFRAVVGHSSGEIASAFAAGLISASQAIRIAYLRGIVSKYASSPSGQPGAMLAAGMSYKDAQELCELEALEGRVCVAASNSPESVTISGDADAIELVQGILEDESRFARLLKVDKAYHSHHMLPCSSPYIEALTACGCAIPDGKSDSTVAWYSSVYDNKRMRSVDMKPEYWRDNLVSPVLISQAIALAAFDNRPLDAVIEIGPHPALKGPCLATLKDCGFPELPYTGCLQRFSDDMDAFASALGYIWEHFGLSSIDSDRLISETSGHSAKSLASILPQYPWDHSRTYWTESRITRHLLHGKRPHLLLGRISPHSSPTTFQWHNFIRPRDIDWLDGHGLQGQTVFPAAGYIVMAFEAAMQAASDRKVQLLEIINMDINKAVTFEDENSLVELNLTANMAHDATDLQRVVLDFVIDSCLTKENELSTSARGQLIISFGPVSSHVLPPAEEEHPDMRKVNMDNFYRELEVKGYNYSKDFRRVLEMKRADGKSTGTLAYPLLKDGEHQFLIHPATLDLSLQTVIGAYSSPGDNRLRSLYVPTHIDRLALVPSVCLSVPESLDRVQFNSVNTYDKGDYLAGDIQLFVGTERESLLQIENMVFKPFSPLTTSNDHRIFSKWVWGPLTPEKLLDDPELWATDRDKATTPIIERIVYFYSKFLLSQLTDDERLSAAFHHKKQISWAEHVVAEARQGRHQWYDPSWEVDSHEHIQHLYESNSWHRHVRMVQRVGENMLSMIRDKQNPFELMDHDGLLTECYADRLTFGPALNYSQELVSQIAHRFQSMDILEIGAGTGGTTKYILNTPQLGFNSYTFTDISTAFFETAAEEFAEFEDRMEFRSLDIRRSPIEQGFEPHSYDLVIASNVLHATPNLEETVANMRLLLKPGGHAVILEITNREHSRLGFIFGFFPDWWAGHDEGRVLEPFVSLEQWDDILKRVGFSGIESRSLDRDIKLWPTSAFSAQAVNPATMALTKPLSAPPKESYPLLVVVGGDSSRTSGIFAGFQAALPHRQLQHVRRLQDVHKSAFQTNSTFVVLSDLDDELFANLDEDRFETVKSILFYAGHLLWVTENAWVDHPRQAMTIGMLRSVRREQTEMHIQVLDVDKTENIDPKFLAEQVLRLEDTSAVVDAGILWTEETEIYISQSRTFVPRLKQDIARNNRLNSSHRPILETLDPEVNPVALRHTSQAAYLESAVAYPPRGYSDGSISVIQVRYALAKAIRVSNMGYFHIVQGVVSGQSTPVIALASSNASIIQVPTTHVFHLPGLLDLDLCQLLPIVANLIAQSVFANAIPGTSILVLEPPEFCIEALARAARNHHMRANFATVQSTSSKLVGVSWLQLHGKETDRQLKALLPTSLSTFCSLSTDQSTIDLSRRIASHLPSTCARYNVGDIFQDDSTSTFHEKSYELVQLPLVEQAVMAAKDLDIVIRPSFIHTSQLEASVDPFEPSTVINWKAGGTVLARVRPIDSEPIFAGDKTYLLVGLTGDLGCSLCRWMVTNGARHVVLTSRNPKVDPRWLDEIQRLGAEVMVLPMDVSNEKSVDDGIVKVLERFPQAPIGGIAFGPLVLQDVLLKDMDFQMMQMVLKPKAEGARILHERFSSLAKPLDFFVMFSSIVTVLGNPGQANYGAANAYLQALAQQRRSIGLVGSTIDIGAVYGVGYVTRAEMEENFNAVRFMFQPVEEHELHTLFAEAVVSGRRTTGKTFMEMSDIEITTGIPELDPVNKDRIVFYDDARVGNFKIPEQRGKVTGTSGSKASIVKEQLLQATTLGEVRQIVIEGLSEKLRSTLQIPAGESVHPTTPLIDQGVDSLGAVTIGTWFSKQLTLDLPLLKILGGASVTDLADEAVERLAPNTIPLVERETIESSNDSSAPEPSDEANKLDSESISPLTDLSSVDEVLTSNEPKVVRQESLSLGQQYSWKLQHQAGIDPSIFNTTIGMFLEGLLDLGRLSRALNTLLRRHEAFRTKIIKLEDDPQKPAQVILDEPTSRVRFVEVEDRAAAEAGYKELEKASFDIASGLTLRPVVFSWPENKHLFVLGYHRLVGDGSTTENLFVEVAQLYSDAKLDPPPRFADFVVRQRADFESGQMEPDIAYWEHLYERVPGVLPVMALPQAEPRGQPLPWKQHEAMARLDPMLASRVKERSRRYKATPMQLYLVAYHVLLARLTGTADIAIGIADTNRSTLDELSTMGFFANLLPIRMSFTPGKTFASVLVAAKDTMRDAMQHARVPYSVVLERLGLGNVDTPASHAPLFQAVFDYKQGQAESGQIGGAKITEVLASRERTPYDVTLEIWDDPTKEAPMVTVKLQEGIYGAGDPKVFLEKYVGILSMFSMNPALRIEEGEVR</sequence>
<dbReference type="Gene3D" id="3.30.559.10">
    <property type="entry name" value="Chloramphenicol acetyltransferase-like domain"/>
    <property type="match status" value="1"/>
</dbReference>
<feature type="domain" description="Carrier" evidence="8">
    <location>
        <begin position="2401"/>
        <end position="2476"/>
    </location>
</feature>
<dbReference type="InterPro" id="IPR057326">
    <property type="entry name" value="KR_dom"/>
</dbReference>
<dbReference type="EMBL" id="FJOG01000093">
    <property type="protein sequence ID" value="CZR70089.1"/>
    <property type="molecule type" value="Genomic_DNA"/>
</dbReference>
<dbReference type="InterPro" id="IPR014031">
    <property type="entry name" value="Ketoacyl_synth_C"/>
</dbReference>
<dbReference type="SMART" id="SM00823">
    <property type="entry name" value="PKS_PP"/>
    <property type="match status" value="1"/>
</dbReference>
<dbReference type="SMART" id="SM00827">
    <property type="entry name" value="PKS_AT"/>
    <property type="match status" value="1"/>
</dbReference>
<dbReference type="InterPro" id="IPR009081">
    <property type="entry name" value="PP-bd_ACP"/>
</dbReference>
<feature type="active site" description="Proton donor; for dehydratase activity" evidence="6">
    <location>
        <position position="1148"/>
    </location>
</feature>
<feature type="region of interest" description="C-terminal hotdog fold" evidence="6">
    <location>
        <begin position="1088"/>
        <end position="1241"/>
    </location>
</feature>
<feature type="active site" description="Proton acceptor; for dehydratase activity" evidence="6">
    <location>
        <position position="971"/>
    </location>
</feature>
<dbReference type="Pfam" id="PF08242">
    <property type="entry name" value="Methyltransf_12"/>
    <property type="match status" value="1"/>
</dbReference>
<dbReference type="GO" id="GO:0031177">
    <property type="term" value="F:phosphopantetheine binding"/>
    <property type="evidence" value="ECO:0007669"/>
    <property type="project" value="InterPro"/>
</dbReference>
<dbReference type="PROSITE" id="PS00606">
    <property type="entry name" value="KS3_1"/>
    <property type="match status" value="1"/>
</dbReference>
<proteinExistence type="predicted"/>
<dbReference type="SMART" id="SM00825">
    <property type="entry name" value="PKS_KS"/>
    <property type="match status" value="1"/>
</dbReference>
<dbReference type="InterPro" id="IPR023213">
    <property type="entry name" value="CAT-like_dom_sf"/>
</dbReference>
<dbReference type="InterPro" id="IPR018201">
    <property type="entry name" value="Ketoacyl_synth_AS"/>
</dbReference>
<dbReference type="Proteomes" id="UP000184330">
    <property type="component" value="Unassembled WGS sequence"/>
</dbReference>
<evidence type="ECO:0000259" key="8">
    <source>
        <dbReference type="PROSITE" id="PS50075"/>
    </source>
</evidence>
<dbReference type="CDD" id="cd02440">
    <property type="entry name" value="AdoMet_MTases"/>
    <property type="match status" value="1"/>
</dbReference>